<evidence type="ECO:0000313" key="3">
    <source>
        <dbReference type="Proteomes" id="UP000288127"/>
    </source>
</evidence>
<dbReference type="InterPro" id="IPR026634">
    <property type="entry name" value="TPST-like"/>
</dbReference>
<dbReference type="Gene3D" id="1.25.40.10">
    <property type="entry name" value="Tetratricopeptide repeat domain"/>
    <property type="match status" value="1"/>
</dbReference>
<dbReference type="InterPro" id="IPR011990">
    <property type="entry name" value="TPR-like_helical_dom_sf"/>
</dbReference>
<dbReference type="OrthoDB" id="9815894at2"/>
<organism evidence="2 3">
    <name type="scientific">Pseudidiomarina marina</name>
    <dbReference type="NCBI Taxonomy" id="502366"/>
    <lineage>
        <taxon>Bacteria</taxon>
        <taxon>Pseudomonadati</taxon>
        <taxon>Pseudomonadota</taxon>
        <taxon>Gammaproteobacteria</taxon>
        <taxon>Alteromonadales</taxon>
        <taxon>Idiomarinaceae</taxon>
        <taxon>Pseudidiomarina</taxon>
    </lineage>
</organism>
<name>A0A432YL70_9GAMM</name>
<dbReference type="AlphaFoldDB" id="A0A432YL70"/>
<protein>
    <submittedName>
        <fullName evidence="2">Uncharacterized protein</fullName>
    </submittedName>
</protein>
<dbReference type="RefSeq" id="WP_126759305.1">
    <property type="nucleotide sequence ID" value="NZ_PIPZ01000001.1"/>
</dbReference>
<gene>
    <name evidence="2" type="ORF">CWI76_05480</name>
</gene>
<dbReference type="SUPFAM" id="SSF52540">
    <property type="entry name" value="P-loop containing nucleoside triphosphate hydrolases"/>
    <property type="match status" value="1"/>
</dbReference>
<proteinExistence type="predicted"/>
<dbReference type="Pfam" id="PF13469">
    <property type="entry name" value="Sulfotransfer_3"/>
    <property type="match status" value="1"/>
</dbReference>
<dbReference type="SUPFAM" id="SSF48452">
    <property type="entry name" value="TPR-like"/>
    <property type="match status" value="1"/>
</dbReference>
<reference evidence="3" key="1">
    <citation type="journal article" date="2018" name="Front. Microbiol.">
        <title>Genome-Based Analysis Reveals the Taxonomy and Diversity of the Family Idiomarinaceae.</title>
        <authorList>
            <person name="Liu Y."/>
            <person name="Lai Q."/>
            <person name="Shao Z."/>
        </authorList>
    </citation>
    <scope>NUCLEOTIDE SEQUENCE [LARGE SCALE GENOMIC DNA]</scope>
    <source>
        <strain evidence="3">PIM1</strain>
    </source>
</reference>
<dbReference type="InterPro" id="IPR027417">
    <property type="entry name" value="P-loop_NTPase"/>
</dbReference>
<sequence>MSEQSQVTNIQTIINHVTKLLKNGQAAEALAFLESSLQNEPQSASLLHMTAQVKNRLGDVTGALSYLNKAIAILPEQVVLQIDRLYVLERLRQRETLHKAIEQAEHVEPDNRQYQQQLARFYTQLDKPERALSIIKRLRKLHADDTVLMFDEALNTWFNGDVKAAEKITESVCASEPAPSMAFYVRSLLRKQTKARNHIDDIAARARKTEVADTPLWFALAKEYDDLGLHELAVNAANVGNALQKKITPYNEAAELEALKQIRLVANSWKGQGRGNKKTDVTPVFIVGMPNTGATLVERMLSVSPQVKSLGEFADFPLLLNQAIERYLAENSTATREQAITELNYTELGKSYLAQISEVAEGHSFVIDKLPFNFLYCGIIQKALPTAKIIHVSRDPLDTCWSIYRSLYAGRYAYAYNQAELGRYYQHYQEIMEAWHHALGEQLLNVSYEQLVANTEATQAQLSSFCGLPLVSDEKAMVNQVPSVSTARGEPMTTKVYKHAVGRAKPYADYLQDLVEALND</sequence>
<evidence type="ECO:0000313" key="2">
    <source>
        <dbReference type="EMBL" id="RUO61690.1"/>
    </source>
</evidence>
<comment type="caution">
    <text evidence="2">The sequence shown here is derived from an EMBL/GenBank/DDBJ whole genome shotgun (WGS) entry which is preliminary data.</text>
</comment>
<keyword evidence="3" id="KW-1185">Reference proteome</keyword>
<accession>A0A432YL70</accession>
<evidence type="ECO:0000256" key="1">
    <source>
        <dbReference type="ARBA" id="ARBA00022679"/>
    </source>
</evidence>
<dbReference type="PANTHER" id="PTHR12788:SF10">
    <property type="entry name" value="PROTEIN-TYROSINE SULFOTRANSFERASE"/>
    <property type="match status" value="1"/>
</dbReference>
<dbReference type="Pfam" id="PF13429">
    <property type="entry name" value="TPR_15"/>
    <property type="match status" value="1"/>
</dbReference>
<dbReference type="Proteomes" id="UP000288127">
    <property type="component" value="Unassembled WGS sequence"/>
</dbReference>
<dbReference type="EMBL" id="PIPZ01000001">
    <property type="protein sequence ID" value="RUO61690.1"/>
    <property type="molecule type" value="Genomic_DNA"/>
</dbReference>
<dbReference type="PANTHER" id="PTHR12788">
    <property type="entry name" value="PROTEIN-TYROSINE SULFOTRANSFERASE 2"/>
    <property type="match status" value="1"/>
</dbReference>
<keyword evidence="1" id="KW-0808">Transferase</keyword>
<dbReference type="GO" id="GO:0008476">
    <property type="term" value="F:protein-tyrosine sulfotransferase activity"/>
    <property type="evidence" value="ECO:0007669"/>
    <property type="project" value="InterPro"/>
</dbReference>
<dbReference type="Gene3D" id="3.40.50.300">
    <property type="entry name" value="P-loop containing nucleotide triphosphate hydrolases"/>
    <property type="match status" value="1"/>
</dbReference>